<dbReference type="GO" id="GO:0160102">
    <property type="term" value="F:tRNA (guanine(10)-N2)-methyltransferase activity"/>
    <property type="evidence" value="ECO:0007669"/>
    <property type="project" value="UniProtKB-EC"/>
</dbReference>
<evidence type="ECO:0000256" key="1">
    <source>
        <dbReference type="ARBA" id="ARBA00004496"/>
    </source>
</evidence>
<dbReference type="EMBL" id="OC929122">
    <property type="protein sequence ID" value="CAD7658094.1"/>
    <property type="molecule type" value="Genomic_DNA"/>
</dbReference>
<dbReference type="InterPro" id="IPR059073">
    <property type="entry name" value="TRMT11_N"/>
</dbReference>
<evidence type="ECO:0000313" key="18">
    <source>
        <dbReference type="EMBL" id="CAD7658094.1"/>
    </source>
</evidence>
<keyword evidence="4 15" id="KW-0489">Methyltransferase</keyword>
<evidence type="ECO:0000259" key="17">
    <source>
        <dbReference type="Pfam" id="PF25904"/>
    </source>
</evidence>
<dbReference type="GO" id="GO:0043527">
    <property type="term" value="C:tRNA methyltransferase complex"/>
    <property type="evidence" value="ECO:0007669"/>
    <property type="project" value="UniProtKB-ARBA"/>
</dbReference>
<dbReference type="PANTHER" id="PTHR13370">
    <property type="entry name" value="RNA METHYLASE-RELATED"/>
    <property type="match status" value="1"/>
</dbReference>
<dbReference type="Pfam" id="PF01170">
    <property type="entry name" value="UPF0020"/>
    <property type="match status" value="1"/>
</dbReference>
<name>A0A7R9QVA9_9ACAR</name>
<organism evidence="18">
    <name type="scientific">Oppiella nova</name>
    <dbReference type="NCBI Taxonomy" id="334625"/>
    <lineage>
        <taxon>Eukaryota</taxon>
        <taxon>Metazoa</taxon>
        <taxon>Ecdysozoa</taxon>
        <taxon>Arthropoda</taxon>
        <taxon>Chelicerata</taxon>
        <taxon>Arachnida</taxon>
        <taxon>Acari</taxon>
        <taxon>Acariformes</taxon>
        <taxon>Sarcoptiformes</taxon>
        <taxon>Oribatida</taxon>
        <taxon>Brachypylina</taxon>
        <taxon>Oppioidea</taxon>
        <taxon>Oppiidae</taxon>
        <taxon>Oppiella</taxon>
    </lineage>
</organism>
<dbReference type="PROSITE" id="PS51627">
    <property type="entry name" value="SAM_MT_TRM11"/>
    <property type="match status" value="1"/>
</dbReference>
<dbReference type="PANTHER" id="PTHR13370:SF3">
    <property type="entry name" value="TRNA (GUANINE(10)-N2)-METHYLTRANSFERASE HOMOLOG"/>
    <property type="match status" value="1"/>
</dbReference>
<dbReference type="PIRSF" id="PIRSF017259">
    <property type="entry name" value="tRNA_mtfrase_TRM11"/>
    <property type="match status" value="1"/>
</dbReference>
<dbReference type="InterPro" id="IPR016691">
    <property type="entry name" value="TRMT11"/>
</dbReference>
<evidence type="ECO:0000256" key="9">
    <source>
        <dbReference type="ARBA" id="ARBA00050985"/>
    </source>
</evidence>
<dbReference type="GO" id="GO:0000049">
    <property type="term" value="F:tRNA binding"/>
    <property type="evidence" value="ECO:0007669"/>
    <property type="project" value="UniProtKB-UniRule"/>
</dbReference>
<dbReference type="Proteomes" id="UP000728032">
    <property type="component" value="Unassembled WGS sequence"/>
</dbReference>
<evidence type="ECO:0000256" key="4">
    <source>
        <dbReference type="ARBA" id="ARBA00022603"/>
    </source>
</evidence>
<evidence type="ECO:0000256" key="6">
    <source>
        <dbReference type="ARBA" id="ARBA00022691"/>
    </source>
</evidence>
<evidence type="ECO:0000256" key="11">
    <source>
        <dbReference type="ARBA" id="ARBA00065434"/>
    </source>
</evidence>
<comment type="subunit">
    <text evidence="11">Part of the heterodimeric TRMT11-TRM112 methyltransferase complex; this complex forms an active tRNA methyltransferase, where TRMT112 acts as an activator of the catalytic subunit TRMT11.</text>
</comment>
<evidence type="ECO:0000256" key="8">
    <source>
        <dbReference type="ARBA" id="ARBA00022884"/>
    </source>
</evidence>
<feature type="domain" description="tRNA (guanine(10)-N(2))-methyltransferase TRMT11 N-terminal" evidence="17">
    <location>
        <begin position="68"/>
        <end position="200"/>
    </location>
</feature>
<dbReference type="OrthoDB" id="296065at2759"/>
<evidence type="ECO:0000313" key="19">
    <source>
        <dbReference type="Proteomes" id="UP000728032"/>
    </source>
</evidence>
<dbReference type="GO" id="GO:0008033">
    <property type="term" value="P:tRNA processing"/>
    <property type="evidence" value="ECO:0007669"/>
    <property type="project" value="UniProtKB-UniRule"/>
</dbReference>
<dbReference type="EC" id="2.1.1.214" evidence="12"/>
<evidence type="ECO:0000259" key="16">
    <source>
        <dbReference type="Pfam" id="PF01170"/>
    </source>
</evidence>
<keyword evidence="7 15" id="KW-0819">tRNA processing</keyword>
<proteinExistence type="inferred from homology"/>
<gene>
    <name evidence="18" type="ORF">ONB1V03_LOCUS14719</name>
</gene>
<evidence type="ECO:0000256" key="15">
    <source>
        <dbReference type="PROSITE-ProRule" id="PRU00959"/>
    </source>
</evidence>
<comment type="subcellular location">
    <subcellularLocation>
        <location evidence="1">Cytoplasm</location>
    </subcellularLocation>
</comment>
<evidence type="ECO:0000256" key="10">
    <source>
        <dbReference type="ARBA" id="ARBA00056270"/>
    </source>
</evidence>
<dbReference type="GO" id="GO:0032259">
    <property type="term" value="P:methylation"/>
    <property type="evidence" value="ECO:0007669"/>
    <property type="project" value="UniProtKB-UniRule"/>
</dbReference>
<evidence type="ECO:0000256" key="7">
    <source>
        <dbReference type="ARBA" id="ARBA00022694"/>
    </source>
</evidence>
<evidence type="ECO:0000256" key="12">
    <source>
        <dbReference type="ARBA" id="ARBA00066937"/>
    </source>
</evidence>
<dbReference type="SUPFAM" id="SSF53335">
    <property type="entry name" value="S-adenosyl-L-methionine-dependent methyltransferases"/>
    <property type="match status" value="1"/>
</dbReference>
<evidence type="ECO:0000256" key="5">
    <source>
        <dbReference type="ARBA" id="ARBA00022679"/>
    </source>
</evidence>
<keyword evidence="8 15" id="KW-0694">RNA-binding</keyword>
<dbReference type="Gene3D" id="3.40.50.150">
    <property type="entry name" value="Vaccinia Virus protein VP39"/>
    <property type="match status" value="1"/>
</dbReference>
<evidence type="ECO:0000256" key="13">
    <source>
        <dbReference type="ARBA" id="ARBA00067484"/>
    </source>
</evidence>
<dbReference type="EMBL" id="CAJPVJ010014297">
    <property type="protein sequence ID" value="CAG2175280.1"/>
    <property type="molecule type" value="Genomic_DNA"/>
</dbReference>
<comment type="function">
    <text evidence="10">Catalytic subunit of the TRMT11-TRM112 methyltransferase complex, that specifically mediates the S-adenosyl-L-methionine-dependent N(2)-methylation of guanosine nucleotide at position 10 (m2G10) in tRNAs. This is one of the major tRNA (guanine-N(2))-methyltransferases.</text>
</comment>
<dbReference type="InterPro" id="IPR002052">
    <property type="entry name" value="DNA_methylase_N6_adenine_CS"/>
</dbReference>
<dbReference type="Pfam" id="PF25904">
    <property type="entry name" value="Tmrp11_N"/>
    <property type="match status" value="1"/>
</dbReference>
<evidence type="ECO:0000256" key="2">
    <source>
        <dbReference type="ARBA" id="ARBA00022490"/>
    </source>
</evidence>
<comment type="similarity">
    <text evidence="15">Belongs to the class I-like SAM-binding methyltransferase superfamily. TRM11 methyltransferase family.</text>
</comment>
<keyword evidence="19" id="KW-1185">Reference proteome</keyword>
<dbReference type="InterPro" id="IPR029063">
    <property type="entry name" value="SAM-dependent_MTases_sf"/>
</dbReference>
<dbReference type="PRINTS" id="PR00507">
    <property type="entry name" value="N12N6MTFRASE"/>
</dbReference>
<accession>A0A7R9QVA9</accession>
<dbReference type="AlphaFoldDB" id="A0A7R9QVA9"/>
<dbReference type="InterPro" id="IPR000241">
    <property type="entry name" value="RlmKL-like_Mtase"/>
</dbReference>
<feature type="domain" description="Ribosomal RNA large subunit methyltransferase K/L-like methyltransferase" evidence="16">
    <location>
        <begin position="211"/>
        <end position="342"/>
    </location>
</feature>
<keyword evidence="2" id="KW-0963">Cytoplasm</keyword>
<reference evidence="18" key="1">
    <citation type="submission" date="2020-11" db="EMBL/GenBank/DDBJ databases">
        <authorList>
            <person name="Tran Van P."/>
        </authorList>
    </citation>
    <scope>NUCLEOTIDE SEQUENCE</scope>
</reference>
<dbReference type="GO" id="GO:0005737">
    <property type="term" value="C:cytoplasm"/>
    <property type="evidence" value="ECO:0007669"/>
    <property type="project" value="UniProtKB-SubCell"/>
</dbReference>
<keyword evidence="6 15" id="KW-0949">S-adenosyl-L-methionine</keyword>
<dbReference type="PROSITE" id="PS00092">
    <property type="entry name" value="N6_MTASE"/>
    <property type="match status" value="1"/>
</dbReference>
<protein>
    <recommendedName>
        <fullName evidence="13">tRNA (guanine(10)-N(2))-methyltransferase TRMT11</fullName>
        <ecNumber evidence="12">2.1.1.214</ecNumber>
    </recommendedName>
    <alternativeName>
        <fullName evidence="14">tRNA methyltransferase 11 homolog</fullName>
    </alternativeName>
</protein>
<sequence>MTAYMLWFANQYNGFRVSTHHFLCCLQEFESLASLLAIDYQYIEEPSDKVCVHCDALLNSDTTLIPRQPFILFTSDAADTQLERLMSRTVLARSLYELWTNSGDLQQFYDDLRHSPNTQLSQYRSASFRIQVEGYNRKLSTQTKVEKIENIAFLPFDGKIDLKSPENSFHLFEYYGNNPNEIPDKPFQILFGRHIGDSNRKNVSNFSLKDRKFIANTSMEPMLALLMANIAKVSAADLVLDPFVGSGSLLVSAAYYGAYVMGTDIDYLLIHGLTKPSRAGVKTRDTDESVLSNLRQYNLQNQYIDVVIADSSQPFWRTSAPTLKLDAIITDPPYGKRESRERVGSQRQYKIPEELVEGHIPSKVEYSLCDIFRDLLDFSAFHLKVGGRLVFWIPFDKSNTNFDIRSECHPCLRVISMSEQQLSSYMSRILISVEKFKEYTQMSDSCVQRTHNKFINDSQKYN</sequence>
<evidence type="ECO:0000256" key="14">
    <source>
        <dbReference type="ARBA" id="ARBA00075308"/>
    </source>
</evidence>
<keyword evidence="5 15" id="KW-0808">Transferase</keyword>
<keyword evidence="3 15" id="KW-0820">tRNA-binding</keyword>
<comment type="catalytic activity">
    <reaction evidence="9">
        <text>guanosine(10) in tRNA + S-adenosyl-L-methionine = N(2)-methylguanosine(10) in tRNA + S-adenosyl-L-homocysteine + H(+)</text>
        <dbReference type="Rhea" id="RHEA:43128"/>
        <dbReference type="Rhea" id="RHEA-COMP:10355"/>
        <dbReference type="Rhea" id="RHEA-COMP:10357"/>
        <dbReference type="ChEBI" id="CHEBI:15378"/>
        <dbReference type="ChEBI" id="CHEBI:57856"/>
        <dbReference type="ChEBI" id="CHEBI:59789"/>
        <dbReference type="ChEBI" id="CHEBI:74269"/>
        <dbReference type="ChEBI" id="CHEBI:74481"/>
        <dbReference type="EC" id="2.1.1.214"/>
    </reaction>
    <physiologicalReaction direction="left-to-right" evidence="9">
        <dbReference type="Rhea" id="RHEA:43129"/>
    </physiologicalReaction>
</comment>
<evidence type="ECO:0000256" key="3">
    <source>
        <dbReference type="ARBA" id="ARBA00022555"/>
    </source>
</evidence>